<dbReference type="InterPro" id="IPR035976">
    <property type="entry name" value="Sushi/SCR/CCP_sf"/>
</dbReference>
<dbReference type="SMART" id="SM00181">
    <property type="entry name" value="EGF"/>
    <property type="match status" value="1"/>
</dbReference>
<evidence type="ECO:0000256" key="17">
    <source>
        <dbReference type="SAM" id="MobiDB-lite"/>
    </source>
</evidence>
<dbReference type="PROSITE" id="PS00615">
    <property type="entry name" value="C_TYPE_LECTIN_1"/>
    <property type="match status" value="1"/>
</dbReference>
<evidence type="ECO:0000256" key="7">
    <source>
        <dbReference type="ARBA" id="ARBA00022737"/>
    </source>
</evidence>
<evidence type="ECO:0000256" key="6">
    <source>
        <dbReference type="ARBA" id="ARBA00022729"/>
    </source>
</evidence>
<feature type="signal peptide" evidence="18">
    <location>
        <begin position="1"/>
        <end position="19"/>
    </location>
</feature>
<dbReference type="Pfam" id="PF00008">
    <property type="entry name" value="EGF"/>
    <property type="match status" value="1"/>
</dbReference>
<feature type="domain" description="Link" evidence="23">
    <location>
        <begin position="157"/>
        <end position="252"/>
    </location>
</feature>
<evidence type="ECO:0000256" key="15">
    <source>
        <dbReference type="PROSITE-ProRule" id="PRU00302"/>
    </source>
</evidence>
<dbReference type="PROSITE" id="PS01241">
    <property type="entry name" value="LINK_1"/>
    <property type="match status" value="2"/>
</dbReference>
<dbReference type="AlphaFoldDB" id="A0A8J6K9R6"/>
<evidence type="ECO:0000256" key="5">
    <source>
        <dbReference type="ARBA" id="ARBA00022536"/>
    </source>
</evidence>
<accession>A0A8J6K9R6</accession>
<evidence type="ECO:0000313" key="24">
    <source>
        <dbReference type="EMBL" id="KAG9480769.1"/>
    </source>
</evidence>
<dbReference type="Gene3D" id="2.10.25.10">
    <property type="entry name" value="Laminin"/>
    <property type="match status" value="1"/>
</dbReference>
<dbReference type="FunFam" id="3.10.100.10:FF:000003">
    <property type="entry name" value="Versican core protein"/>
    <property type="match status" value="1"/>
</dbReference>
<dbReference type="SUPFAM" id="SSF56436">
    <property type="entry name" value="C-type lectin-like"/>
    <property type="match status" value="3"/>
</dbReference>
<dbReference type="FunFam" id="2.10.25.10:FF:000230">
    <property type="entry name" value="Delta-like protein"/>
    <property type="match status" value="1"/>
</dbReference>
<dbReference type="Pfam" id="PF00193">
    <property type="entry name" value="Xlink"/>
    <property type="match status" value="2"/>
</dbReference>
<dbReference type="PROSITE" id="PS50026">
    <property type="entry name" value="EGF_3"/>
    <property type="match status" value="1"/>
</dbReference>
<dbReference type="Pfam" id="PF07686">
    <property type="entry name" value="V-set"/>
    <property type="match status" value="1"/>
</dbReference>
<comment type="subcellular location">
    <subcellularLocation>
        <location evidence="1">Secreted</location>
        <location evidence="1">Extracellular space</location>
        <location evidence="1">Extracellular matrix</location>
    </subcellularLocation>
</comment>
<feature type="disulfide bond" evidence="15">
    <location>
        <begin position="1045"/>
        <end position="1088"/>
    </location>
</feature>
<comment type="similarity">
    <text evidence="2">Belongs to the aggrecan/versican proteoglycan family.</text>
</comment>
<dbReference type="SMART" id="SM00409">
    <property type="entry name" value="IG"/>
    <property type="match status" value="1"/>
</dbReference>
<evidence type="ECO:0000256" key="4">
    <source>
        <dbReference type="ARBA" id="ARBA00022530"/>
    </source>
</evidence>
<proteinExistence type="inferred from homology"/>
<feature type="domain" description="EGF-like" evidence="19">
    <location>
        <begin position="875"/>
        <end position="912"/>
    </location>
</feature>
<name>A0A8J6K9R6_ELECQ</name>
<feature type="compositionally biased region" description="Polar residues" evidence="17">
    <location>
        <begin position="418"/>
        <end position="435"/>
    </location>
</feature>
<dbReference type="GO" id="GO:0005509">
    <property type="term" value="F:calcium ion binding"/>
    <property type="evidence" value="ECO:0007669"/>
    <property type="project" value="InterPro"/>
</dbReference>
<feature type="region of interest" description="Disordered" evidence="17">
    <location>
        <begin position="481"/>
        <end position="505"/>
    </location>
</feature>
<evidence type="ECO:0000259" key="23">
    <source>
        <dbReference type="PROSITE" id="PS50963"/>
    </source>
</evidence>
<dbReference type="PROSITE" id="PS50963">
    <property type="entry name" value="LINK_2"/>
    <property type="match status" value="2"/>
</dbReference>
<dbReference type="InterPro" id="IPR016186">
    <property type="entry name" value="C-type_lectin-like/link_sf"/>
</dbReference>
<keyword evidence="25" id="KW-1185">Reference proteome</keyword>
<keyword evidence="10" id="KW-0325">Glycoprotein</keyword>
<keyword evidence="6 18" id="KW-0732">Signal</keyword>
<dbReference type="Pfam" id="PF00059">
    <property type="entry name" value="Lectin_C"/>
    <property type="match status" value="1"/>
</dbReference>
<dbReference type="SUPFAM" id="SSF57535">
    <property type="entry name" value="Complement control module/SCR domain"/>
    <property type="match status" value="1"/>
</dbReference>
<dbReference type="PROSITE" id="PS50835">
    <property type="entry name" value="IG_LIKE"/>
    <property type="match status" value="1"/>
</dbReference>
<dbReference type="InterPro" id="IPR018378">
    <property type="entry name" value="C-type_lectin_CS"/>
</dbReference>
<evidence type="ECO:0000259" key="21">
    <source>
        <dbReference type="PROSITE" id="PS50835"/>
    </source>
</evidence>
<evidence type="ECO:0000256" key="10">
    <source>
        <dbReference type="ARBA" id="ARBA00023180"/>
    </source>
</evidence>
<comment type="caution">
    <text evidence="24">The sequence shown here is derived from an EMBL/GenBank/DDBJ whole genome shotgun (WGS) entry which is preliminary data.</text>
</comment>
<dbReference type="PROSITE" id="PS01186">
    <property type="entry name" value="EGF_2"/>
    <property type="match status" value="1"/>
</dbReference>
<dbReference type="InterPro" id="IPR013783">
    <property type="entry name" value="Ig-like_fold"/>
</dbReference>
<dbReference type="InterPro" id="IPR000742">
    <property type="entry name" value="EGF"/>
</dbReference>
<evidence type="ECO:0000313" key="25">
    <source>
        <dbReference type="Proteomes" id="UP000770717"/>
    </source>
</evidence>
<dbReference type="InterPro" id="IPR003599">
    <property type="entry name" value="Ig_sub"/>
</dbReference>
<evidence type="ECO:0000256" key="3">
    <source>
        <dbReference type="ARBA" id="ARBA00022525"/>
    </source>
</evidence>
<evidence type="ECO:0000256" key="18">
    <source>
        <dbReference type="SAM" id="SignalP"/>
    </source>
</evidence>
<evidence type="ECO:0000256" key="1">
    <source>
        <dbReference type="ARBA" id="ARBA00004498"/>
    </source>
</evidence>
<feature type="region of interest" description="Disordered" evidence="17">
    <location>
        <begin position="409"/>
        <end position="435"/>
    </location>
</feature>
<dbReference type="InterPro" id="IPR007110">
    <property type="entry name" value="Ig-like_dom"/>
</dbReference>
<dbReference type="InterPro" id="IPR016187">
    <property type="entry name" value="CTDL_fold"/>
</dbReference>
<dbReference type="PROSITE" id="PS00290">
    <property type="entry name" value="IG_MHC"/>
    <property type="match status" value="1"/>
</dbReference>
<keyword evidence="7" id="KW-0677">Repeat</keyword>
<dbReference type="SMART" id="SM00032">
    <property type="entry name" value="CCP"/>
    <property type="match status" value="1"/>
</dbReference>
<dbReference type="PROSITE" id="PS00022">
    <property type="entry name" value="EGF_1"/>
    <property type="match status" value="1"/>
</dbReference>
<dbReference type="GO" id="GO:0005886">
    <property type="term" value="C:plasma membrane"/>
    <property type="evidence" value="ECO:0007669"/>
    <property type="project" value="UniProtKB-ARBA"/>
</dbReference>
<dbReference type="InterPro" id="IPR000436">
    <property type="entry name" value="Sushi_SCR_CCP_dom"/>
</dbReference>
<dbReference type="GO" id="GO:0005615">
    <property type="term" value="C:extracellular space"/>
    <property type="evidence" value="ECO:0007669"/>
    <property type="project" value="TreeGrafter"/>
</dbReference>
<feature type="disulfide bond" evidence="16">
    <location>
        <begin position="203"/>
        <end position="224"/>
    </location>
</feature>
<evidence type="ECO:0000259" key="22">
    <source>
        <dbReference type="PROSITE" id="PS50923"/>
    </source>
</evidence>
<dbReference type="InterPro" id="IPR003006">
    <property type="entry name" value="Ig/MHC_CS"/>
</dbReference>
<protein>
    <recommendedName>
        <fullName evidence="13">Brevican core protein</fullName>
    </recommendedName>
</protein>
<dbReference type="CDD" id="cd00033">
    <property type="entry name" value="CCP"/>
    <property type="match status" value="1"/>
</dbReference>
<dbReference type="InterPro" id="IPR013106">
    <property type="entry name" value="Ig_V-set"/>
</dbReference>
<evidence type="ECO:0000256" key="11">
    <source>
        <dbReference type="ARBA" id="ARBA00023290"/>
    </source>
</evidence>
<dbReference type="PROSITE" id="PS50041">
    <property type="entry name" value="C_TYPE_LECTIN_2"/>
    <property type="match status" value="1"/>
</dbReference>
<evidence type="ECO:0000256" key="12">
    <source>
        <dbReference type="ARBA" id="ARBA00023319"/>
    </source>
</evidence>
<feature type="disulfide bond" evidence="16">
    <location>
        <begin position="301"/>
        <end position="322"/>
    </location>
</feature>
<comment type="caution">
    <text evidence="14">Lacks conserved residue(s) required for the propagation of feature annotation.</text>
</comment>
<dbReference type="GO" id="GO:0072534">
    <property type="term" value="C:perineuronal net"/>
    <property type="evidence" value="ECO:0007669"/>
    <property type="project" value="TreeGrafter"/>
</dbReference>
<dbReference type="PROSITE" id="PS50923">
    <property type="entry name" value="SUSHI"/>
    <property type="match status" value="1"/>
</dbReference>
<dbReference type="PANTHER" id="PTHR22804:SF41">
    <property type="entry name" value="BREVICAN CORE PROTEIN"/>
    <property type="match status" value="1"/>
</dbReference>
<feature type="disulfide bond" evidence="14">
    <location>
        <begin position="902"/>
        <end position="911"/>
    </location>
</feature>
<feature type="non-terminal residue" evidence="24">
    <location>
        <position position="1103"/>
    </location>
</feature>
<keyword evidence="5 14" id="KW-0245">EGF-like domain</keyword>
<feature type="disulfide bond" evidence="15">
    <location>
        <begin position="1074"/>
        <end position="1101"/>
    </location>
</feature>
<organism evidence="24 25">
    <name type="scientific">Eleutherodactylus coqui</name>
    <name type="common">Puerto Rican coqui</name>
    <dbReference type="NCBI Taxonomy" id="57060"/>
    <lineage>
        <taxon>Eukaryota</taxon>
        <taxon>Metazoa</taxon>
        <taxon>Chordata</taxon>
        <taxon>Craniata</taxon>
        <taxon>Vertebrata</taxon>
        <taxon>Euteleostomi</taxon>
        <taxon>Amphibia</taxon>
        <taxon>Batrachia</taxon>
        <taxon>Anura</taxon>
        <taxon>Neobatrachia</taxon>
        <taxon>Hyloidea</taxon>
        <taxon>Eleutherodactylidae</taxon>
        <taxon>Eleutherodactylinae</taxon>
        <taxon>Eleutherodactylus</taxon>
        <taxon>Eleutherodactylus</taxon>
    </lineage>
</organism>
<evidence type="ECO:0000256" key="16">
    <source>
        <dbReference type="PROSITE-ProRule" id="PRU00323"/>
    </source>
</evidence>
<dbReference type="Pfam" id="PF00084">
    <property type="entry name" value="Sushi"/>
    <property type="match status" value="1"/>
</dbReference>
<feature type="compositionally biased region" description="Polar residues" evidence="17">
    <location>
        <begin position="700"/>
        <end position="713"/>
    </location>
</feature>
<dbReference type="CDD" id="cd03520">
    <property type="entry name" value="Link_domain_CSPGs_modules_2_4"/>
    <property type="match status" value="1"/>
</dbReference>
<dbReference type="FunFam" id="3.10.100.10:FF:000011">
    <property type="entry name" value="Aggrecan core protein"/>
    <property type="match status" value="1"/>
</dbReference>
<dbReference type="Gene3D" id="3.10.100.10">
    <property type="entry name" value="Mannose-Binding Protein A, subunit A"/>
    <property type="match status" value="3"/>
</dbReference>
<dbReference type="GO" id="GO:0002052">
    <property type="term" value="P:positive regulation of neuroblast proliferation"/>
    <property type="evidence" value="ECO:0007669"/>
    <property type="project" value="TreeGrafter"/>
</dbReference>
<dbReference type="EMBL" id="WNTK01000006">
    <property type="protein sequence ID" value="KAG9480769.1"/>
    <property type="molecule type" value="Genomic_DNA"/>
</dbReference>
<dbReference type="CDD" id="cd03517">
    <property type="entry name" value="Link_domain_CSPGs_modules_1_3"/>
    <property type="match status" value="1"/>
</dbReference>
<dbReference type="InterPro" id="IPR036179">
    <property type="entry name" value="Ig-like_dom_sf"/>
</dbReference>
<dbReference type="GO" id="GO:0007417">
    <property type="term" value="P:central nervous system development"/>
    <property type="evidence" value="ECO:0007669"/>
    <property type="project" value="TreeGrafter"/>
</dbReference>
<evidence type="ECO:0000256" key="14">
    <source>
        <dbReference type="PROSITE-ProRule" id="PRU00076"/>
    </source>
</evidence>
<dbReference type="InterPro" id="IPR001304">
    <property type="entry name" value="C-type_lectin-like"/>
</dbReference>
<dbReference type="Proteomes" id="UP000770717">
    <property type="component" value="Unassembled WGS sequence"/>
</dbReference>
<dbReference type="OrthoDB" id="441660at2759"/>
<sequence>MKLNLLLLFVLALTSQALTSNIDGDSKDYKSLRVRIGNSTTNAVLSGTLTIPCHITYHSESEEDGVGRRAVLATPRVKWTFISNGKETEILVARGHKVKINEGYKSRASLPGYSVSAYDVTLVLRELISNDSGIYRCHVQHGIEDDYAMVEVKIKGVVFLYREGINRYTYTFAMAQEACTRIKAHIATADQLLAAYHGGYEQCDAGWIADQTVRYPIQTPREGCYGDMDGFPGVRNYGVLDPDDMYDVYCYVEELKGQVFLSTSLNKFTLQEAREHCRTLGTEIATTGQIYAAWSEGLDHCNPGWLADGSVRYPIVTPREKCGGNSPGVKTIFQFRNQTGFPDSQGKYDVYCFKGKDNVPTHDPPVPGDRDVITVTESFEELKFPDVKAENEAQGSVDTIPLNETQLTKASLEDKENTTVLKDQQESPPSLTTPTLESIISDEEDLSPAFASFPPYEDHSNDSGESTMGYTINMPVLQSSQEDKVGLAPENTSESTGRTMEGSVLPTAGDSILSVTIVNARAENVYDNFTGSAQELGVAVSESANHLHIDESPDPTQFSKREHGVDAIIEKETNEGDEYNITKADDSSVMSTTSSSTLEVDVGYTDVDKKIAQLYDNQPIDPLSQTTTIYMLPTIHPSINHFEGSGQEDHSVFTEGLIHLKSTQGSVEELASGDNFSGTQDPIKDVHVLDSNPDAKIPIPSSSRPKIDNSSKLSWEDGSGNVPESTWITLHSDSTVNTNHTEKHETKVTIEKDSQHNITHAPMLLIHGLYSSNETSTAQVSHLLSPNMSRVHSTIKNIGVEQSTVIGTMESTNDLQSNTTVSPTITTFTSSPNNPRNSSHHNLEKTIQPTASLSPTDPLPAVPTEKAIVGSSMNFSDVCYPNPCENGGTCFDEDDGEFRCLCLPGYFGKVCDINVDKCLEDWDTFQGFCYKHFYDRKRWEEAETHCREYGGHLVSIVTPEEQDFINNKYKDYQWTGLNDRTIEGDFQWSDGNPLLFEKWNQGQPDSYFLSGEDCVVMGWHDSGLWSDVPCNYHLPYTCKMGLVSCGPPPEVANASTYGRTKTRYPISSVVGFRCDDGFVQRNSPIIKCQSDGVWEEPQINCLP</sequence>
<dbReference type="GO" id="GO:0048812">
    <property type="term" value="P:neuron projection morphogenesis"/>
    <property type="evidence" value="ECO:0007669"/>
    <property type="project" value="UniProtKB-ARBA"/>
</dbReference>
<dbReference type="GO" id="GO:0045202">
    <property type="term" value="C:synapse"/>
    <property type="evidence" value="ECO:0007669"/>
    <property type="project" value="TreeGrafter"/>
</dbReference>
<feature type="domain" description="Sushi" evidence="22">
    <location>
        <begin position="1043"/>
        <end position="1103"/>
    </location>
</feature>
<dbReference type="FunFam" id="2.10.70.10:FF:000003">
    <property type="entry name" value="Versican core protein"/>
    <property type="match status" value="1"/>
</dbReference>
<dbReference type="GO" id="GO:0007155">
    <property type="term" value="P:cell adhesion"/>
    <property type="evidence" value="ECO:0007669"/>
    <property type="project" value="InterPro"/>
</dbReference>
<evidence type="ECO:0000256" key="9">
    <source>
        <dbReference type="ARBA" id="ARBA00023157"/>
    </source>
</evidence>
<feature type="chain" id="PRO_5035192182" description="Brevican core protein" evidence="18">
    <location>
        <begin position="20"/>
        <end position="1103"/>
    </location>
</feature>
<keyword evidence="8" id="KW-0654">Proteoglycan</keyword>
<dbReference type="PANTHER" id="PTHR22804">
    <property type="entry name" value="AGGRECAN/VERSICAN PROTEOGLYCAN"/>
    <property type="match status" value="1"/>
</dbReference>
<evidence type="ECO:0000259" key="19">
    <source>
        <dbReference type="PROSITE" id="PS50026"/>
    </source>
</evidence>
<dbReference type="GO" id="GO:0010001">
    <property type="term" value="P:glial cell differentiation"/>
    <property type="evidence" value="ECO:0007669"/>
    <property type="project" value="TreeGrafter"/>
</dbReference>
<keyword evidence="12" id="KW-0393">Immunoglobulin domain</keyword>
<evidence type="ECO:0000256" key="8">
    <source>
        <dbReference type="ARBA" id="ARBA00022974"/>
    </source>
</evidence>
<feature type="domain" description="Link" evidence="23">
    <location>
        <begin position="257"/>
        <end position="354"/>
    </location>
</feature>
<dbReference type="SMART" id="SM00034">
    <property type="entry name" value="CLECT"/>
    <property type="match status" value="1"/>
</dbReference>
<keyword evidence="15" id="KW-0768">Sushi</keyword>
<dbReference type="Gene3D" id="2.10.70.10">
    <property type="entry name" value="Complement Module, domain 1"/>
    <property type="match status" value="1"/>
</dbReference>
<dbReference type="InterPro" id="IPR001881">
    <property type="entry name" value="EGF-like_Ca-bd_dom"/>
</dbReference>
<dbReference type="SMART" id="SM00179">
    <property type="entry name" value="EGF_CA"/>
    <property type="match status" value="1"/>
</dbReference>
<keyword evidence="9 14" id="KW-1015">Disulfide bond</keyword>
<dbReference type="InterPro" id="IPR000538">
    <property type="entry name" value="Link_dom"/>
</dbReference>
<dbReference type="SMART" id="SM00445">
    <property type="entry name" value="LINK"/>
    <property type="match status" value="2"/>
</dbReference>
<dbReference type="FunFam" id="3.10.100.10:FF:000002">
    <property type="entry name" value="Hyaluronan proteoglycan link protein 1"/>
    <property type="match status" value="1"/>
</dbReference>
<dbReference type="SUPFAM" id="SSF48726">
    <property type="entry name" value="Immunoglobulin"/>
    <property type="match status" value="1"/>
</dbReference>
<dbReference type="InterPro" id="IPR050691">
    <property type="entry name" value="Hyaluronan_bind_Proteoglycan"/>
</dbReference>
<evidence type="ECO:0000259" key="20">
    <source>
        <dbReference type="PROSITE" id="PS50041"/>
    </source>
</evidence>
<dbReference type="CDD" id="cd00054">
    <property type="entry name" value="EGF_CA"/>
    <property type="match status" value="1"/>
</dbReference>
<feature type="domain" description="Ig-like" evidence="21">
    <location>
        <begin position="37"/>
        <end position="155"/>
    </location>
</feature>
<keyword evidence="4" id="KW-0272">Extracellular matrix</keyword>
<reference evidence="24" key="1">
    <citation type="thesis" date="2020" institute="ProQuest LLC" country="789 East Eisenhower Parkway, Ann Arbor, MI, USA">
        <title>Comparative Genomics and Chromosome Evolution.</title>
        <authorList>
            <person name="Mudd A.B."/>
        </authorList>
    </citation>
    <scope>NUCLEOTIDE SEQUENCE</scope>
    <source>
        <strain evidence="24">HN-11 Male</strain>
        <tissue evidence="24">Kidney and liver</tissue>
    </source>
</reference>
<dbReference type="GO" id="GO:0001501">
    <property type="term" value="P:skeletal system development"/>
    <property type="evidence" value="ECO:0007669"/>
    <property type="project" value="TreeGrafter"/>
</dbReference>
<evidence type="ECO:0000256" key="13">
    <source>
        <dbReference type="ARBA" id="ARBA00044100"/>
    </source>
</evidence>
<dbReference type="Gene3D" id="2.60.40.10">
    <property type="entry name" value="Immunoglobulins"/>
    <property type="match status" value="1"/>
</dbReference>
<dbReference type="GO" id="GO:0005540">
    <property type="term" value="F:hyaluronic acid binding"/>
    <property type="evidence" value="ECO:0007669"/>
    <property type="project" value="UniProtKB-KW"/>
</dbReference>
<keyword evidence="11" id="KW-0373">Hyaluronic acid</keyword>
<dbReference type="SMART" id="SM00406">
    <property type="entry name" value="IGv"/>
    <property type="match status" value="1"/>
</dbReference>
<feature type="region of interest" description="Disordered" evidence="17">
    <location>
        <begin position="685"/>
        <end position="718"/>
    </location>
</feature>
<dbReference type="PRINTS" id="PR01265">
    <property type="entry name" value="LINKMODULE"/>
</dbReference>
<feature type="domain" description="C-type lectin" evidence="20">
    <location>
        <begin position="925"/>
        <end position="1039"/>
    </location>
</feature>
<evidence type="ECO:0000256" key="2">
    <source>
        <dbReference type="ARBA" id="ARBA00006838"/>
    </source>
</evidence>
<keyword evidence="3" id="KW-0964">Secreted</keyword>
<gene>
    <name evidence="24" type="ORF">GDO78_010176</name>
</gene>